<sequence length="52" mass="5659">MAKSDPKDVTVSEGLAKMREAADKLTEEEVAELAEEAKKAVIESQEAAARKR</sequence>
<evidence type="ECO:0000313" key="1">
    <source>
        <dbReference type="EMBL" id="CPR21345.1"/>
    </source>
</evidence>
<dbReference type="RefSeq" id="WP_183092162.1">
    <property type="nucleotide sequence ID" value="NZ_CGIG01000001.1"/>
</dbReference>
<evidence type="ECO:0000313" key="2">
    <source>
        <dbReference type="Proteomes" id="UP000044377"/>
    </source>
</evidence>
<dbReference type="Proteomes" id="UP000044377">
    <property type="component" value="Unassembled WGS sequence"/>
</dbReference>
<organism evidence="1 2">
    <name type="scientific">Brenneria goodwinii</name>
    <dbReference type="NCBI Taxonomy" id="1109412"/>
    <lineage>
        <taxon>Bacteria</taxon>
        <taxon>Pseudomonadati</taxon>
        <taxon>Pseudomonadota</taxon>
        <taxon>Gammaproteobacteria</taxon>
        <taxon>Enterobacterales</taxon>
        <taxon>Pectobacteriaceae</taxon>
        <taxon>Brenneria</taxon>
    </lineage>
</organism>
<accession>A0A0G4K2Z6</accession>
<gene>
    <name evidence="1" type="ORF">BN1221_04833c</name>
</gene>
<name>A0A0G4K2Z6_9GAMM</name>
<dbReference type="GeneID" id="70909823"/>
<protein>
    <submittedName>
        <fullName evidence="1">Uncharacterized protein</fullName>
    </submittedName>
</protein>
<keyword evidence="2" id="KW-1185">Reference proteome</keyword>
<dbReference type="AlphaFoldDB" id="A0A0G4K2Z6"/>
<reference evidence="2" key="1">
    <citation type="submission" date="2015-01" db="EMBL/GenBank/DDBJ databases">
        <authorList>
            <person name="Paterson Steve"/>
        </authorList>
    </citation>
    <scope>NUCLEOTIDE SEQUENCE [LARGE SCALE GENOMIC DNA]</scope>
    <source>
        <strain evidence="2">OBR1</strain>
    </source>
</reference>
<dbReference type="EMBL" id="CGIG01000001">
    <property type="protein sequence ID" value="CPR21345.1"/>
    <property type="molecule type" value="Genomic_DNA"/>
</dbReference>
<proteinExistence type="predicted"/>